<dbReference type="EMBL" id="CAAALY010116348">
    <property type="protein sequence ID" value="VEL30864.1"/>
    <property type="molecule type" value="Genomic_DNA"/>
</dbReference>
<accession>A0A3S5ASE2</accession>
<evidence type="ECO:0000313" key="1">
    <source>
        <dbReference type="EMBL" id="VEL30864.1"/>
    </source>
</evidence>
<name>A0A3S5ASE2_9PLAT</name>
<protein>
    <submittedName>
        <fullName evidence="1">Uncharacterized protein</fullName>
    </submittedName>
</protein>
<gene>
    <name evidence="1" type="ORF">PXEA_LOCUS24304</name>
</gene>
<sequence>MPLTLLHRVIFTDFSSSSPVVLLQSTIRFAHSTTCDPASLPRFSQWRQVDNVVAKVFCPPNLRPLELVTSKLQIKPVSAHFSSFACLTGTSYERIEGGEIVGDRFFCAGK</sequence>
<proteinExistence type="predicted"/>
<dbReference type="AlphaFoldDB" id="A0A3S5ASE2"/>
<keyword evidence="2" id="KW-1185">Reference proteome</keyword>
<reference evidence="1" key="1">
    <citation type="submission" date="2018-11" db="EMBL/GenBank/DDBJ databases">
        <authorList>
            <consortium name="Pathogen Informatics"/>
        </authorList>
    </citation>
    <scope>NUCLEOTIDE SEQUENCE</scope>
</reference>
<organism evidence="1 2">
    <name type="scientific">Protopolystoma xenopodis</name>
    <dbReference type="NCBI Taxonomy" id="117903"/>
    <lineage>
        <taxon>Eukaryota</taxon>
        <taxon>Metazoa</taxon>
        <taxon>Spiralia</taxon>
        <taxon>Lophotrochozoa</taxon>
        <taxon>Platyhelminthes</taxon>
        <taxon>Monogenea</taxon>
        <taxon>Polyopisthocotylea</taxon>
        <taxon>Polystomatidea</taxon>
        <taxon>Polystomatidae</taxon>
        <taxon>Protopolystoma</taxon>
    </lineage>
</organism>
<dbReference type="Proteomes" id="UP000784294">
    <property type="component" value="Unassembled WGS sequence"/>
</dbReference>
<comment type="caution">
    <text evidence="1">The sequence shown here is derived from an EMBL/GenBank/DDBJ whole genome shotgun (WGS) entry which is preliminary data.</text>
</comment>
<evidence type="ECO:0000313" key="2">
    <source>
        <dbReference type="Proteomes" id="UP000784294"/>
    </source>
</evidence>